<organism evidence="1 2">
    <name type="scientific">Arachis hypogaea</name>
    <name type="common">Peanut</name>
    <dbReference type="NCBI Taxonomy" id="3818"/>
    <lineage>
        <taxon>Eukaryota</taxon>
        <taxon>Viridiplantae</taxon>
        <taxon>Streptophyta</taxon>
        <taxon>Embryophyta</taxon>
        <taxon>Tracheophyta</taxon>
        <taxon>Spermatophyta</taxon>
        <taxon>Magnoliopsida</taxon>
        <taxon>eudicotyledons</taxon>
        <taxon>Gunneridae</taxon>
        <taxon>Pentapetalae</taxon>
        <taxon>rosids</taxon>
        <taxon>fabids</taxon>
        <taxon>Fabales</taxon>
        <taxon>Fabaceae</taxon>
        <taxon>Papilionoideae</taxon>
        <taxon>50 kb inversion clade</taxon>
        <taxon>dalbergioids sensu lato</taxon>
        <taxon>Dalbergieae</taxon>
        <taxon>Pterocarpus clade</taxon>
        <taxon>Arachis</taxon>
    </lineage>
</organism>
<keyword evidence="2" id="KW-1185">Reference proteome</keyword>
<dbReference type="PANTHER" id="PTHR36617">
    <property type="entry name" value="PROTEIN, PUTATIVE-RELATED"/>
    <property type="match status" value="1"/>
</dbReference>
<dbReference type="STRING" id="3818.A0A445D2J2"/>
<dbReference type="AlphaFoldDB" id="A0A445D2J2"/>
<evidence type="ECO:0008006" key="3">
    <source>
        <dbReference type="Google" id="ProtNLM"/>
    </source>
</evidence>
<evidence type="ECO:0000313" key="2">
    <source>
        <dbReference type="Proteomes" id="UP000289738"/>
    </source>
</evidence>
<dbReference type="PANTHER" id="PTHR36617:SF16">
    <property type="entry name" value="OS04G0516500 PROTEIN"/>
    <property type="match status" value="1"/>
</dbReference>
<sequence>MNKAFLAKISWELIDKLDDLWASLIWAKYDLDKNPYLTHRTANCSSLWNNLAPMWPFIKENTIHRIGNGLNTLFWRDVWLDMDQPLIELALPTSDVGNTEAKVRELTNDHGDWNLDKVKHLLPNDCIFRIEAAPPPRSSDPPDSLAWKATPDGRFSVSSAYQLISKASQQQASPQHILVWDKIWA</sequence>
<gene>
    <name evidence="1" type="ORF">Ahy_A05g023183</name>
</gene>
<dbReference type="Proteomes" id="UP000289738">
    <property type="component" value="Chromosome A05"/>
</dbReference>
<evidence type="ECO:0000313" key="1">
    <source>
        <dbReference type="EMBL" id="RYR57449.1"/>
    </source>
</evidence>
<name>A0A445D2J2_ARAHY</name>
<comment type="caution">
    <text evidence="1">The sequence shown here is derived from an EMBL/GenBank/DDBJ whole genome shotgun (WGS) entry which is preliminary data.</text>
</comment>
<dbReference type="EMBL" id="SDMP01000005">
    <property type="protein sequence ID" value="RYR57449.1"/>
    <property type="molecule type" value="Genomic_DNA"/>
</dbReference>
<protein>
    <recommendedName>
        <fullName evidence="3">Reverse transcriptase zinc-binding domain-containing protein</fullName>
    </recommendedName>
</protein>
<proteinExistence type="predicted"/>
<accession>A0A445D2J2</accession>
<reference evidence="1 2" key="1">
    <citation type="submission" date="2019-01" db="EMBL/GenBank/DDBJ databases">
        <title>Sequencing of cultivated peanut Arachis hypogaea provides insights into genome evolution and oil improvement.</title>
        <authorList>
            <person name="Chen X."/>
        </authorList>
    </citation>
    <scope>NUCLEOTIDE SEQUENCE [LARGE SCALE GENOMIC DNA]</scope>
    <source>
        <strain evidence="2">cv. Fuhuasheng</strain>
        <tissue evidence="1">Leaves</tissue>
    </source>
</reference>